<sequence>MTDLTSVQKKYKGKWVAFTDDLKSVISASKDVKTAYNEALKKGYNKPTLFKVPLHIVPYVGFIKHVAKNI</sequence>
<organism evidence="2 3">
    <name type="scientific">Candidatus Portnoybacteria bacterium CG10_big_fil_rev_8_21_14_0_10_36_7</name>
    <dbReference type="NCBI Taxonomy" id="1974812"/>
    <lineage>
        <taxon>Bacteria</taxon>
        <taxon>Candidatus Portnoyibacteriota</taxon>
    </lineage>
</organism>
<dbReference type="EMBL" id="PFDW01000044">
    <property type="protein sequence ID" value="PJE58205.1"/>
    <property type="molecule type" value="Genomic_DNA"/>
</dbReference>
<feature type="domain" description="DUF5678" evidence="1">
    <location>
        <begin position="8"/>
        <end position="53"/>
    </location>
</feature>
<comment type="caution">
    <text evidence="2">The sequence shown here is derived from an EMBL/GenBank/DDBJ whole genome shotgun (WGS) entry which is preliminary data.</text>
</comment>
<protein>
    <recommendedName>
        <fullName evidence="1">DUF5678 domain-containing protein</fullName>
    </recommendedName>
</protein>
<dbReference type="InterPro" id="IPR043734">
    <property type="entry name" value="DUF5678"/>
</dbReference>
<dbReference type="Proteomes" id="UP000231450">
    <property type="component" value="Unassembled WGS sequence"/>
</dbReference>
<name>A0A2M8KE62_9BACT</name>
<dbReference type="AlphaFoldDB" id="A0A2M8KE62"/>
<accession>A0A2M8KE62</accession>
<proteinExistence type="predicted"/>
<gene>
    <name evidence="2" type="ORF">COU81_01970</name>
</gene>
<reference evidence="3" key="1">
    <citation type="submission" date="2017-09" db="EMBL/GenBank/DDBJ databases">
        <title>Depth-based differentiation of microbial function through sediment-hosted aquifers and enrichment of novel symbionts in the deep terrestrial subsurface.</title>
        <authorList>
            <person name="Probst A.J."/>
            <person name="Ladd B."/>
            <person name="Jarett J.K."/>
            <person name="Geller-Mcgrath D.E."/>
            <person name="Sieber C.M.K."/>
            <person name="Emerson J.B."/>
            <person name="Anantharaman K."/>
            <person name="Thomas B.C."/>
            <person name="Malmstrom R."/>
            <person name="Stieglmeier M."/>
            <person name="Klingl A."/>
            <person name="Woyke T."/>
            <person name="Ryan C.M."/>
            <person name="Banfield J.F."/>
        </authorList>
    </citation>
    <scope>NUCLEOTIDE SEQUENCE [LARGE SCALE GENOMIC DNA]</scope>
</reference>
<evidence type="ECO:0000313" key="2">
    <source>
        <dbReference type="EMBL" id="PJE58205.1"/>
    </source>
</evidence>
<evidence type="ECO:0000259" key="1">
    <source>
        <dbReference type="Pfam" id="PF18929"/>
    </source>
</evidence>
<evidence type="ECO:0000313" key="3">
    <source>
        <dbReference type="Proteomes" id="UP000231450"/>
    </source>
</evidence>
<dbReference type="Pfam" id="PF18929">
    <property type="entry name" value="DUF5678"/>
    <property type="match status" value="1"/>
</dbReference>